<dbReference type="EMBL" id="JAQIZT010000018">
    <property type="protein sequence ID" value="KAJ6957274.1"/>
    <property type="molecule type" value="Genomic_DNA"/>
</dbReference>
<evidence type="ECO:0000313" key="1">
    <source>
        <dbReference type="EMBL" id="KAJ6957274.1"/>
    </source>
</evidence>
<proteinExistence type="predicted"/>
<comment type="caution">
    <text evidence="1">The sequence shown here is derived from an EMBL/GenBank/DDBJ whole genome shotgun (WGS) entry which is preliminary data.</text>
</comment>
<reference evidence="1 2" key="1">
    <citation type="journal article" date="2023" name="Mol. Ecol. Resour.">
        <title>Chromosome-level genome assembly of a triploid poplar Populus alba 'Berolinensis'.</title>
        <authorList>
            <person name="Chen S."/>
            <person name="Yu Y."/>
            <person name="Wang X."/>
            <person name="Wang S."/>
            <person name="Zhang T."/>
            <person name="Zhou Y."/>
            <person name="He R."/>
            <person name="Meng N."/>
            <person name="Wang Y."/>
            <person name="Liu W."/>
            <person name="Liu Z."/>
            <person name="Liu J."/>
            <person name="Guo Q."/>
            <person name="Huang H."/>
            <person name="Sederoff R.R."/>
            <person name="Wang G."/>
            <person name="Qu G."/>
            <person name="Chen S."/>
        </authorList>
    </citation>
    <scope>NUCLEOTIDE SEQUENCE [LARGE SCALE GENOMIC DNA]</scope>
    <source>
        <strain evidence="1">SC-2020</strain>
    </source>
</reference>
<keyword evidence="2" id="KW-1185">Reference proteome</keyword>
<dbReference type="Proteomes" id="UP001164929">
    <property type="component" value="Chromosome 18"/>
</dbReference>
<gene>
    <name evidence="1" type="ORF">NC653_039266</name>
</gene>
<accession>A0AAD6LB24</accession>
<dbReference type="AlphaFoldDB" id="A0AAD6LB24"/>
<sequence length="114" mass="12885">MNCWDLPCSTLYAKGGITKRKACRLSSVVIYWRTTIIAAHGTVERWVIKSLHDLPRFRRLPIWMLGRGSSSEPSTFNWVSCSSLLAAAAGCEEEMKDYSLTYTVTYAAMEVKDK</sequence>
<protein>
    <submittedName>
        <fullName evidence="1">Uncharacterized protein</fullName>
    </submittedName>
</protein>
<organism evidence="1 2">
    <name type="scientific">Populus alba x Populus x berolinensis</name>
    <dbReference type="NCBI Taxonomy" id="444605"/>
    <lineage>
        <taxon>Eukaryota</taxon>
        <taxon>Viridiplantae</taxon>
        <taxon>Streptophyta</taxon>
        <taxon>Embryophyta</taxon>
        <taxon>Tracheophyta</taxon>
        <taxon>Spermatophyta</taxon>
        <taxon>Magnoliopsida</taxon>
        <taxon>eudicotyledons</taxon>
        <taxon>Gunneridae</taxon>
        <taxon>Pentapetalae</taxon>
        <taxon>rosids</taxon>
        <taxon>fabids</taxon>
        <taxon>Malpighiales</taxon>
        <taxon>Salicaceae</taxon>
        <taxon>Saliceae</taxon>
        <taxon>Populus</taxon>
    </lineage>
</organism>
<name>A0AAD6LB24_9ROSI</name>
<evidence type="ECO:0000313" key="2">
    <source>
        <dbReference type="Proteomes" id="UP001164929"/>
    </source>
</evidence>